<comment type="caution">
    <text evidence="2">The sequence shown here is derived from an EMBL/GenBank/DDBJ whole genome shotgun (WGS) entry which is preliminary data.</text>
</comment>
<dbReference type="AlphaFoldDB" id="A0A821RC71"/>
<evidence type="ECO:0000313" key="2">
    <source>
        <dbReference type="EMBL" id="CAF4839318.1"/>
    </source>
</evidence>
<sequence>MAAITSTPINRITRDNLTVLIRNNRLNESLEFASDTDKMETDSPVRTPLNLKPISKKLFHSPVEDTSPQRPEFASRNERRKQLKRKLRRRSLIPDDEVKIKMAYVEECNREGYSPEPYGGMRKRVLISLFHNKEYSMDCCD</sequence>
<evidence type="ECO:0000256" key="1">
    <source>
        <dbReference type="SAM" id="MobiDB-lite"/>
    </source>
</evidence>
<proteinExistence type="predicted"/>
<name>A0A821RC71_9NEOP</name>
<reference evidence="2" key="1">
    <citation type="submission" date="2021-02" db="EMBL/GenBank/DDBJ databases">
        <authorList>
            <person name="Steward A R."/>
        </authorList>
    </citation>
    <scope>NUCLEOTIDE SEQUENCE</scope>
</reference>
<dbReference type="OrthoDB" id="7428280at2759"/>
<feature type="compositionally biased region" description="Basic residues" evidence="1">
    <location>
        <begin position="78"/>
        <end position="88"/>
    </location>
</feature>
<organism evidence="2 3">
    <name type="scientific">Pieris macdunnoughi</name>
    <dbReference type="NCBI Taxonomy" id="345717"/>
    <lineage>
        <taxon>Eukaryota</taxon>
        <taxon>Metazoa</taxon>
        <taxon>Ecdysozoa</taxon>
        <taxon>Arthropoda</taxon>
        <taxon>Hexapoda</taxon>
        <taxon>Insecta</taxon>
        <taxon>Pterygota</taxon>
        <taxon>Neoptera</taxon>
        <taxon>Endopterygota</taxon>
        <taxon>Lepidoptera</taxon>
        <taxon>Glossata</taxon>
        <taxon>Ditrysia</taxon>
        <taxon>Papilionoidea</taxon>
        <taxon>Pieridae</taxon>
        <taxon>Pierinae</taxon>
        <taxon>Pieris</taxon>
    </lineage>
</organism>
<evidence type="ECO:0000313" key="3">
    <source>
        <dbReference type="Proteomes" id="UP000663880"/>
    </source>
</evidence>
<dbReference type="EMBL" id="CAJOBZ010000012">
    <property type="protein sequence ID" value="CAF4839318.1"/>
    <property type="molecule type" value="Genomic_DNA"/>
</dbReference>
<accession>A0A821RC71</accession>
<keyword evidence="3" id="KW-1185">Reference proteome</keyword>
<gene>
    <name evidence="2" type="ORF">PMACD_LOCUS6023</name>
</gene>
<feature type="region of interest" description="Disordered" evidence="1">
    <location>
        <begin position="56"/>
        <end position="88"/>
    </location>
</feature>
<protein>
    <submittedName>
        <fullName evidence="2">Uncharacterized protein</fullName>
    </submittedName>
</protein>
<dbReference type="Proteomes" id="UP000663880">
    <property type="component" value="Unassembled WGS sequence"/>
</dbReference>